<reference evidence="3" key="1">
    <citation type="journal article" date="2019" name="Int. J. Syst. Evol. Microbiol.">
        <title>The Global Catalogue of Microorganisms (GCM) 10K type strain sequencing project: providing services to taxonomists for standard genome sequencing and annotation.</title>
        <authorList>
            <consortium name="The Broad Institute Genomics Platform"/>
            <consortium name="The Broad Institute Genome Sequencing Center for Infectious Disease"/>
            <person name="Wu L."/>
            <person name="Ma J."/>
        </authorList>
    </citation>
    <scope>NUCLEOTIDE SEQUENCE [LARGE SCALE GENOMIC DNA]</scope>
    <source>
        <strain evidence="3">WYCCWR 12678</strain>
    </source>
</reference>
<keyword evidence="3" id="KW-1185">Reference proteome</keyword>
<dbReference type="InterPro" id="IPR013096">
    <property type="entry name" value="Cupin_2"/>
</dbReference>
<protein>
    <submittedName>
        <fullName evidence="2">Cupin domain-containing protein</fullName>
    </submittedName>
</protein>
<dbReference type="RefSeq" id="WP_380025577.1">
    <property type="nucleotide sequence ID" value="NZ_JBHSHC010000080.1"/>
</dbReference>
<dbReference type="Pfam" id="PF07883">
    <property type="entry name" value="Cupin_2"/>
    <property type="match status" value="1"/>
</dbReference>
<dbReference type="Gene3D" id="2.60.120.10">
    <property type="entry name" value="Jelly Rolls"/>
    <property type="match status" value="1"/>
</dbReference>
<gene>
    <name evidence="2" type="ORF">ACFO8Q_09800</name>
</gene>
<proteinExistence type="predicted"/>
<evidence type="ECO:0000313" key="3">
    <source>
        <dbReference type="Proteomes" id="UP001596002"/>
    </source>
</evidence>
<accession>A0ABV9Q1H0</accession>
<name>A0ABV9Q1H0_9BACL</name>
<dbReference type="EMBL" id="JBHSHC010000080">
    <property type="protein sequence ID" value="MFC4767654.1"/>
    <property type="molecule type" value="Genomic_DNA"/>
</dbReference>
<evidence type="ECO:0000313" key="2">
    <source>
        <dbReference type="EMBL" id="MFC4767654.1"/>
    </source>
</evidence>
<dbReference type="InterPro" id="IPR011051">
    <property type="entry name" value="RmlC_Cupin_sf"/>
</dbReference>
<sequence>MSKAETVFQHAVFDDQSVTKLNNFTGQDLTANTYYFKAGQTMGYQTPKGGDEVFIVLQGQGQFHLNNGQEETIDVETGSVMYIPQGVQYKITNTQAGEMICTGIHHPAP</sequence>
<evidence type="ECO:0000259" key="1">
    <source>
        <dbReference type="Pfam" id="PF07883"/>
    </source>
</evidence>
<dbReference type="Proteomes" id="UP001596002">
    <property type="component" value="Unassembled WGS sequence"/>
</dbReference>
<dbReference type="InterPro" id="IPR014710">
    <property type="entry name" value="RmlC-like_jellyroll"/>
</dbReference>
<organism evidence="2 3">
    <name type="scientific">Effusibacillus consociatus</name>
    <dbReference type="NCBI Taxonomy" id="1117041"/>
    <lineage>
        <taxon>Bacteria</taxon>
        <taxon>Bacillati</taxon>
        <taxon>Bacillota</taxon>
        <taxon>Bacilli</taxon>
        <taxon>Bacillales</taxon>
        <taxon>Alicyclobacillaceae</taxon>
        <taxon>Effusibacillus</taxon>
    </lineage>
</organism>
<dbReference type="SUPFAM" id="SSF51182">
    <property type="entry name" value="RmlC-like cupins"/>
    <property type="match status" value="1"/>
</dbReference>
<feature type="domain" description="Cupin type-2" evidence="1">
    <location>
        <begin position="38"/>
        <end position="100"/>
    </location>
</feature>
<comment type="caution">
    <text evidence="2">The sequence shown here is derived from an EMBL/GenBank/DDBJ whole genome shotgun (WGS) entry which is preliminary data.</text>
</comment>